<dbReference type="SUPFAM" id="SSF69618">
    <property type="entry name" value="HemD-like"/>
    <property type="match status" value="1"/>
</dbReference>
<dbReference type="EC" id="4.2.1.75" evidence="2"/>
<protein>
    <submittedName>
        <fullName evidence="2">Uroporphyrinogen-III synthase</fullName>
        <ecNumber evidence="2">4.2.1.75</ecNumber>
    </submittedName>
</protein>
<proteinExistence type="predicted"/>
<dbReference type="RefSeq" id="WP_353982844.1">
    <property type="nucleotide sequence ID" value="NZ_JBEWLY010000007.1"/>
</dbReference>
<evidence type="ECO:0000259" key="1">
    <source>
        <dbReference type="Pfam" id="PF02602"/>
    </source>
</evidence>
<evidence type="ECO:0000313" key="2">
    <source>
        <dbReference type="EMBL" id="MET1754442.1"/>
    </source>
</evidence>
<dbReference type="EMBL" id="JBEWLY010000007">
    <property type="protein sequence ID" value="MET1754442.1"/>
    <property type="molecule type" value="Genomic_DNA"/>
</dbReference>
<dbReference type="Pfam" id="PF02602">
    <property type="entry name" value="HEM4"/>
    <property type="match status" value="1"/>
</dbReference>
<dbReference type="CDD" id="cd06578">
    <property type="entry name" value="HemD"/>
    <property type="match status" value="1"/>
</dbReference>
<dbReference type="Gene3D" id="3.40.50.10090">
    <property type="match status" value="2"/>
</dbReference>
<dbReference type="Proteomes" id="UP001548713">
    <property type="component" value="Unassembled WGS sequence"/>
</dbReference>
<sequence length="230" mass="23665">MIPLIIVRPEPGASSTLQAARAMGMEAQAHPIFTIRPVAWTPPPRQSVDAVLLGSANAIRQGGAGLDGLRGLPAYCVGRATAEAAQAAGFPVAQVGTGGLQQVLSALAPEHRRLLRLAGVSHVPLALPPGAMIDTRVVYDSVAVPMDNAFAQKLQSPAVVLLHSGEAAAHLDTICTEAGIDRARIALAVIGPRVAPLGGQGWAALQVAAQPSDAALLALAREMCQDARWA</sequence>
<organism evidence="2 3">
    <name type="scientific">Novosphingobium kalidii</name>
    <dbReference type="NCBI Taxonomy" id="3230299"/>
    <lineage>
        <taxon>Bacteria</taxon>
        <taxon>Pseudomonadati</taxon>
        <taxon>Pseudomonadota</taxon>
        <taxon>Alphaproteobacteria</taxon>
        <taxon>Sphingomonadales</taxon>
        <taxon>Sphingomonadaceae</taxon>
        <taxon>Novosphingobium</taxon>
    </lineage>
</organism>
<dbReference type="InterPro" id="IPR003754">
    <property type="entry name" value="4pyrrol_synth_uPrphyn_synth"/>
</dbReference>
<keyword evidence="3" id="KW-1185">Reference proteome</keyword>
<name>A0ABV2CXX1_9SPHN</name>
<feature type="domain" description="Tetrapyrrole biosynthesis uroporphyrinogen III synthase" evidence="1">
    <location>
        <begin position="18"/>
        <end position="217"/>
    </location>
</feature>
<reference evidence="2 3" key="1">
    <citation type="submission" date="2024-07" db="EMBL/GenBank/DDBJ databases">
        <title>Novosphingobium kalidii RD2P27.</title>
        <authorList>
            <person name="Sun J.-Q."/>
        </authorList>
    </citation>
    <scope>NUCLEOTIDE SEQUENCE [LARGE SCALE GENOMIC DNA]</scope>
    <source>
        <strain evidence="2 3">RD2P27</strain>
    </source>
</reference>
<comment type="caution">
    <text evidence="2">The sequence shown here is derived from an EMBL/GenBank/DDBJ whole genome shotgun (WGS) entry which is preliminary data.</text>
</comment>
<evidence type="ECO:0000313" key="3">
    <source>
        <dbReference type="Proteomes" id="UP001548713"/>
    </source>
</evidence>
<dbReference type="InterPro" id="IPR036108">
    <property type="entry name" value="4pyrrol_syn_uPrphyn_synt_sf"/>
</dbReference>
<accession>A0ABV2CXX1</accession>
<dbReference type="GO" id="GO:0004852">
    <property type="term" value="F:uroporphyrinogen-III synthase activity"/>
    <property type="evidence" value="ECO:0007669"/>
    <property type="project" value="UniProtKB-EC"/>
</dbReference>
<keyword evidence="2" id="KW-0456">Lyase</keyword>
<gene>
    <name evidence="2" type="ORF">ABVV53_03020</name>
</gene>